<keyword evidence="1" id="KW-0068">Autocatalytic cleavage</keyword>
<reference evidence="4" key="2">
    <citation type="submission" date="2024-02" db="EMBL/GenBank/DDBJ databases">
        <title>Neisseria leonii sp. nov.</title>
        <authorList>
            <person name="Boutroux M."/>
            <person name="Favre-Rochex S."/>
            <person name="Gorgette O."/>
            <person name="Touak G."/>
            <person name="Muhle E."/>
            <person name="Chesneau O."/>
            <person name="Clermont D."/>
            <person name="Rahi P."/>
        </authorList>
    </citation>
    <scope>NUCLEOTIDE SEQUENCE</scope>
    <source>
        <strain evidence="4">51.81</strain>
    </source>
</reference>
<evidence type="ECO:0000313" key="5">
    <source>
        <dbReference type="Proteomes" id="UP001149607"/>
    </source>
</evidence>
<dbReference type="CDD" id="cd00081">
    <property type="entry name" value="Hint"/>
    <property type="match status" value="1"/>
</dbReference>
<organism evidence="3">
    <name type="scientific">Neisseria leonii</name>
    <dbReference type="NCBI Taxonomy" id="2995413"/>
    <lineage>
        <taxon>Bacteria</taxon>
        <taxon>Pseudomonadati</taxon>
        <taxon>Pseudomonadota</taxon>
        <taxon>Betaproteobacteria</taxon>
        <taxon>Neisseriales</taxon>
        <taxon>Neisseriaceae</taxon>
        <taxon>Neisseria</taxon>
    </lineage>
</organism>
<dbReference type="EMBL" id="JAPQFL010000001">
    <property type="protein sequence ID" value="MDD9326762.1"/>
    <property type="molecule type" value="Genomic_DNA"/>
</dbReference>
<dbReference type="GO" id="GO:0016539">
    <property type="term" value="P:intein-mediated protein splicing"/>
    <property type="evidence" value="ECO:0007669"/>
    <property type="project" value="InterPro"/>
</dbReference>
<protein>
    <submittedName>
        <fullName evidence="3">TIGR02594 family protein</fullName>
    </submittedName>
</protein>
<sequence length="490" mass="54889">MMKELDWIAEGRKYIGLSEVAGSRHNPTLLKWLKEMGGYSGESRAWWAEDETPWCLTGDTEVLTGDGFMRLDEVAARRPAQVAMLNRQTLQVEFTDAYGYVEKPYQGKVYDYGKIGLVCDPGHRFFGKTTTNGSYKLKAAENHSKSGIYVPCITSSQSGVDGTFDDLLFLAAYLSDGYFKKGKVKFRFSKQRKMDLMEQFPYLRKTTEGKIYGVSRHPITVYTFDAALLRQEWLSDYKQMTWSFVHTLSQEQAAFFIWAYSQFDGTVYENGAAELFTSDPLLHQQLNYIATMAGYKSTPYSVKQVSPNSKIDRLYHVYIGVGKHRSLQPKHRIERHFDGKLYCLTVPSSVMIIRTAKGVIMPIGNCGLYTGHVLGVSGRYVIKDWYRASAWNDAKTMTKLGAPAYGCLVTFTRTGGGHVGFVVGQDARGNLLVLGGNQSNRVSIAAFPRSRATGYYWPSIWDGKQAVKSVPAAFRYTLPTGAAAISKSEA</sequence>
<dbReference type="EMBL" id="CP146598">
    <property type="protein sequence ID" value="WWY03184.1"/>
    <property type="molecule type" value="Genomic_DNA"/>
</dbReference>
<name>A0A9X4E308_9NEIS</name>
<keyword evidence="5" id="KW-1185">Reference proteome</keyword>
<dbReference type="PROSITE" id="PS50817">
    <property type="entry name" value="INTEIN_N_TER"/>
    <property type="match status" value="1"/>
</dbReference>
<accession>A0A9X4E308</accession>
<dbReference type="InterPro" id="IPR006141">
    <property type="entry name" value="Intein_N"/>
</dbReference>
<evidence type="ECO:0000256" key="1">
    <source>
        <dbReference type="ARBA" id="ARBA00022813"/>
    </source>
</evidence>
<gene>
    <name evidence="3" type="ORF">ORY91_000130</name>
    <name evidence="4" type="ORF">V9W64_00020</name>
</gene>
<dbReference type="RefSeq" id="WP_274584110.1">
    <property type="nucleotide sequence ID" value="NZ_CP146598.1"/>
</dbReference>
<dbReference type="Gene3D" id="3.10.28.10">
    <property type="entry name" value="Homing endonucleases"/>
    <property type="match status" value="1"/>
</dbReference>
<dbReference type="NCBIfam" id="TIGR02594">
    <property type="entry name" value="TIGR02594 family protein"/>
    <property type="match status" value="1"/>
</dbReference>
<keyword evidence="2" id="KW-0651">Protein splicing</keyword>
<evidence type="ECO:0000313" key="3">
    <source>
        <dbReference type="EMBL" id="MDD9326762.1"/>
    </source>
</evidence>
<dbReference type="InterPro" id="IPR036844">
    <property type="entry name" value="Hint_dom_sf"/>
</dbReference>
<dbReference type="InterPro" id="IPR027434">
    <property type="entry name" value="Homing_endonucl"/>
</dbReference>
<evidence type="ECO:0000256" key="2">
    <source>
        <dbReference type="ARBA" id="ARBA00023000"/>
    </source>
</evidence>
<dbReference type="SUPFAM" id="SSF51294">
    <property type="entry name" value="Hedgehog/intein (Hint) domain"/>
    <property type="match status" value="1"/>
</dbReference>
<proteinExistence type="predicted"/>
<reference evidence="3" key="1">
    <citation type="submission" date="2022-10" db="EMBL/GenBank/DDBJ databases">
        <authorList>
            <person name="Boutroux M."/>
        </authorList>
    </citation>
    <scope>NUCLEOTIDE SEQUENCE</scope>
    <source>
        <strain evidence="3">51.81</strain>
    </source>
</reference>
<evidence type="ECO:0000313" key="4">
    <source>
        <dbReference type="EMBL" id="WWY03184.1"/>
    </source>
</evidence>
<dbReference type="Proteomes" id="UP001149607">
    <property type="component" value="Chromosome"/>
</dbReference>
<dbReference type="AlphaFoldDB" id="A0A9X4E308"/>
<dbReference type="InterPro" id="IPR013423">
    <property type="entry name" value="CHP02594"/>
</dbReference>